<dbReference type="GO" id="GO:0005615">
    <property type="term" value="C:extracellular space"/>
    <property type="evidence" value="ECO:0007669"/>
    <property type="project" value="InterPro"/>
</dbReference>
<keyword evidence="5" id="KW-0677">Repeat</keyword>
<evidence type="ECO:0000256" key="6">
    <source>
        <dbReference type="SAM" id="MobiDB-lite"/>
    </source>
</evidence>
<dbReference type="RefSeq" id="WP_187480836.1">
    <property type="nucleotide sequence ID" value="NZ_CP060697.1"/>
</dbReference>
<dbReference type="Gene3D" id="2.60.120.380">
    <property type="match status" value="1"/>
</dbReference>
<evidence type="ECO:0000256" key="4">
    <source>
        <dbReference type="ARBA" id="ARBA00022525"/>
    </source>
</evidence>
<dbReference type="InterPro" id="IPR006026">
    <property type="entry name" value="Peptidase_Metallo"/>
</dbReference>
<organism evidence="8 9">
    <name type="scientific">Sphingomonas sabuli</name>
    <dbReference type="NCBI Taxonomy" id="2764186"/>
    <lineage>
        <taxon>Bacteria</taxon>
        <taxon>Pseudomonadati</taxon>
        <taxon>Pseudomonadota</taxon>
        <taxon>Alphaproteobacteria</taxon>
        <taxon>Sphingomonadales</taxon>
        <taxon>Sphingomonadaceae</taxon>
        <taxon>Sphingomonas</taxon>
    </lineage>
</organism>
<dbReference type="InterPro" id="IPR024079">
    <property type="entry name" value="MetalloPept_cat_dom_sf"/>
</dbReference>
<dbReference type="AlphaFoldDB" id="A0A7G9L5I3"/>
<evidence type="ECO:0000256" key="5">
    <source>
        <dbReference type="ARBA" id="ARBA00022737"/>
    </source>
</evidence>
<evidence type="ECO:0000259" key="7">
    <source>
        <dbReference type="SMART" id="SM00235"/>
    </source>
</evidence>
<feature type="compositionally biased region" description="Low complexity" evidence="6">
    <location>
        <begin position="8"/>
        <end position="21"/>
    </location>
</feature>
<protein>
    <submittedName>
        <fullName evidence="8">Pre-peptidase C-terminal domain-containing protein</fullName>
    </submittedName>
</protein>
<evidence type="ECO:0000313" key="9">
    <source>
        <dbReference type="Proteomes" id="UP000515861"/>
    </source>
</evidence>
<dbReference type="PANTHER" id="PTHR38340">
    <property type="entry name" value="S-LAYER PROTEIN"/>
    <property type="match status" value="1"/>
</dbReference>
<feature type="domain" description="Peptidase metallopeptidase" evidence="7">
    <location>
        <begin position="137"/>
        <end position="279"/>
    </location>
</feature>
<comment type="similarity">
    <text evidence="3">Belongs to the peptidase M10B family.</text>
</comment>
<proteinExistence type="inferred from homology"/>
<sequence length="969" mass="101499">MPDIPNNSSTTTSITRGGSLTGQLETIGDHDWVRIQVTAGQTMIITLTGTGSNPLEDPYIYVRDANGNLVAENDDGGSGRNSRLVFEAPASGTFYIDVAAWDDNYTGTYTLNVDPYSQPLFTLDQIAHQLTHDFWGGDYRHFNVGEGGSLTVNLTALTVAGQTLARAALERWGDVIGVDFVEVPSGGQIVFDDNEDGAFSTSVWNNHIISSSFVNISTQWLADYGTTLNGYAFQTYIHEIGHALGLGHAGNYNNDADFFSEALYSNDGWPSSVMSYFSQEESRYFRQESFNVNYAVTPMLADIVAMRELYGLSTTTRAGDTTYGAGWNSNMGTLTIFDSGGIDTIDASASQVGVRVDLGEGQFSSLFGEIGVVGIAPGTVIENARGGNANDRLTGNAADNLLMGGDGRDTLYGEDGNDVLNGGARDDIMVGGAGNDTYYVDVTMDQVGESYGAGYDVVISSADFRLDDNVEELRLTGSAALYGYGGTSDNLIQGNSGDNELRGAEGSDELFGAGGDDRLFGEAGDDTLDGGAGTNVMRGGTGDDTYVVRTADDQVVELAEEGRDTVTSTRSYTLGANVEALVLLGSASINGNGNAGDNVLIGNDGDNRLNGGLGADVMRGGAGDDTFIVDDRGDVAAENAGQGNDTVLSSVNYRLRANVENLTLTGGAVRGYGNDGINRIVGTAAANILDGGAGADIMRGGAGNDTYYVDNAGDRIAEDAGAGIDSVISSVTFALRSDFENLTLTGTAVRASGNNLVNRLNGTAGDNVLNGGLGGDIMRGGGGNDIYYVETASDHAIEDAGAGRDRVYSTISWTLENNVEDLFARGTASVTLNGNTLDNAIVGNAGDNRIDGRGGADDLRGSAGADTFVFRDGEFGGLSASTSDRIVDFDQLEGDRIDLRAVDAHWGQTGDQAFDFIGRADFDGTAGQLRYDTINGNTYVYGDANGDGAADFLIRLDGNHALVGGDFML</sequence>
<dbReference type="GO" id="GO:0006508">
    <property type="term" value="P:proteolysis"/>
    <property type="evidence" value="ECO:0007669"/>
    <property type="project" value="InterPro"/>
</dbReference>
<dbReference type="InterPro" id="IPR007280">
    <property type="entry name" value="Peptidase_C_arc/bac"/>
</dbReference>
<dbReference type="InterPro" id="IPR001343">
    <property type="entry name" value="Hemolysn_Ca-bd"/>
</dbReference>
<dbReference type="GO" id="GO:0008270">
    <property type="term" value="F:zinc ion binding"/>
    <property type="evidence" value="ECO:0007669"/>
    <property type="project" value="InterPro"/>
</dbReference>
<dbReference type="GO" id="GO:0008237">
    <property type="term" value="F:metallopeptidase activity"/>
    <property type="evidence" value="ECO:0007669"/>
    <property type="project" value="InterPro"/>
</dbReference>
<dbReference type="Pfam" id="PF04151">
    <property type="entry name" value="PPC"/>
    <property type="match status" value="1"/>
</dbReference>
<dbReference type="Gene3D" id="3.40.390.10">
    <property type="entry name" value="Collagenase (Catalytic Domain)"/>
    <property type="match status" value="1"/>
</dbReference>
<dbReference type="Pfam" id="PF08548">
    <property type="entry name" value="Peptidase_M10_C"/>
    <property type="match status" value="2"/>
</dbReference>
<dbReference type="GO" id="GO:0005509">
    <property type="term" value="F:calcium ion binding"/>
    <property type="evidence" value="ECO:0007669"/>
    <property type="project" value="InterPro"/>
</dbReference>
<dbReference type="PANTHER" id="PTHR38340:SF1">
    <property type="entry name" value="S-LAYER PROTEIN"/>
    <property type="match status" value="1"/>
</dbReference>
<dbReference type="Gene3D" id="2.150.10.10">
    <property type="entry name" value="Serralysin-like metalloprotease, C-terminal"/>
    <property type="match status" value="6"/>
</dbReference>
<keyword evidence="9" id="KW-1185">Reference proteome</keyword>
<dbReference type="PRINTS" id="PR00313">
    <property type="entry name" value="CABNDNGRPT"/>
</dbReference>
<dbReference type="KEGG" id="ssau:H8M03_06085"/>
<name>A0A7G9L5I3_9SPHN</name>
<gene>
    <name evidence="8" type="ORF">H8M03_06085</name>
</gene>
<dbReference type="InterPro" id="IPR013858">
    <property type="entry name" value="Peptidase_M10B_C"/>
</dbReference>
<comment type="subcellular location">
    <subcellularLocation>
        <location evidence="2">Secreted</location>
    </subcellularLocation>
</comment>
<evidence type="ECO:0000313" key="8">
    <source>
        <dbReference type="EMBL" id="QNM83882.1"/>
    </source>
</evidence>
<dbReference type="InterPro" id="IPR018511">
    <property type="entry name" value="Hemolysin-typ_Ca-bd_CS"/>
</dbReference>
<dbReference type="SUPFAM" id="SSF55486">
    <property type="entry name" value="Metalloproteases ('zincins'), catalytic domain"/>
    <property type="match status" value="1"/>
</dbReference>
<dbReference type="InterPro" id="IPR011049">
    <property type="entry name" value="Serralysin-like_metalloprot_C"/>
</dbReference>
<dbReference type="SUPFAM" id="SSF51120">
    <property type="entry name" value="beta-Roll"/>
    <property type="match status" value="5"/>
</dbReference>
<dbReference type="Pfam" id="PF00353">
    <property type="entry name" value="HemolysinCabind"/>
    <property type="match status" value="6"/>
</dbReference>
<keyword evidence="4" id="KW-0964">Secreted</keyword>
<reference evidence="8 9" key="1">
    <citation type="submission" date="2020-08" db="EMBL/GenBank/DDBJ databases">
        <title>Sphingomonas sp. sand1-3 16S ribosomal RNA gene Genome sequencing and assembly.</title>
        <authorList>
            <person name="Kang M."/>
        </authorList>
    </citation>
    <scope>NUCLEOTIDE SEQUENCE [LARGE SCALE GENOMIC DNA]</scope>
    <source>
        <strain evidence="9">sand1-3</strain>
    </source>
</reference>
<dbReference type="SUPFAM" id="SSF89260">
    <property type="entry name" value="Collagen-binding domain"/>
    <property type="match status" value="1"/>
</dbReference>
<dbReference type="PROSITE" id="PS00330">
    <property type="entry name" value="HEMOLYSIN_CALCIUM"/>
    <property type="match status" value="1"/>
</dbReference>
<evidence type="ECO:0000256" key="3">
    <source>
        <dbReference type="ARBA" id="ARBA00009490"/>
    </source>
</evidence>
<dbReference type="CDD" id="cd04277">
    <property type="entry name" value="ZnMc_serralysin_like"/>
    <property type="match status" value="1"/>
</dbReference>
<evidence type="ECO:0000256" key="2">
    <source>
        <dbReference type="ARBA" id="ARBA00004613"/>
    </source>
</evidence>
<comment type="cofactor">
    <cofactor evidence="1">
        <name>Ca(2+)</name>
        <dbReference type="ChEBI" id="CHEBI:29108"/>
    </cofactor>
</comment>
<dbReference type="InterPro" id="IPR034033">
    <property type="entry name" value="Serralysin-like"/>
</dbReference>
<dbReference type="EMBL" id="CP060697">
    <property type="protein sequence ID" value="QNM83882.1"/>
    <property type="molecule type" value="Genomic_DNA"/>
</dbReference>
<dbReference type="SMART" id="SM00235">
    <property type="entry name" value="ZnMc"/>
    <property type="match status" value="1"/>
</dbReference>
<evidence type="ECO:0000256" key="1">
    <source>
        <dbReference type="ARBA" id="ARBA00001913"/>
    </source>
</evidence>
<accession>A0A7G9L5I3</accession>
<dbReference type="InterPro" id="IPR050557">
    <property type="entry name" value="RTX_toxin/Mannuronan_C5-epim"/>
</dbReference>
<feature type="region of interest" description="Disordered" evidence="6">
    <location>
        <begin position="1"/>
        <end position="21"/>
    </location>
</feature>
<dbReference type="Proteomes" id="UP000515861">
    <property type="component" value="Chromosome"/>
</dbReference>